<evidence type="ECO:0000256" key="1">
    <source>
        <dbReference type="SAM" id="MobiDB-lite"/>
    </source>
</evidence>
<organism evidence="2 3">
    <name type="scientific">Oryza meyeriana var. granulata</name>
    <dbReference type="NCBI Taxonomy" id="110450"/>
    <lineage>
        <taxon>Eukaryota</taxon>
        <taxon>Viridiplantae</taxon>
        <taxon>Streptophyta</taxon>
        <taxon>Embryophyta</taxon>
        <taxon>Tracheophyta</taxon>
        <taxon>Spermatophyta</taxon>
        <taxon>Magnoliopsida</taxon>
        <taxon>Liliopsida</taxon>
        <taxon>Poales</taxon>
        <taxon>Poaceae</taxon>
        <taxon>BOP clade</taxon>
        <taxon>Oryzoideae</taxon>
        <taxon>Oryzeae</taxon>
        <taxon>Oryzinae</taxon>
        <taxon>Oryza</taxon>
        <taxon>Oryza meyeriana</taxon>
    </lineage>
</organism>
<dbReference type="AlphaFoldDB" id="A0A6G1ED98"/>
<sequence>MKICSIRTPHTYVMIMKRTCLFRQNRDNNLASTPRHRRRLDATACPPQPGRHRRPLEQLTGAAVPLWTLRRPLDSLGRATGELPSPPEANKKA</sequence>
<name>A0A6G1ED98_9ORYZ</name>
<reference evidence="2 3" key="1">
    <citation type="submission" date="2019-11" db="EMBL/GenBank/DDBJ databases">
        <title>Whole genome sequence of Oryza granulata.</title>
        <authorList>
            <person name="Li W."/>
        </authorList>
    </citation>
    <scope>NUCLEOTIDE SEQUENCE [LARGE SCALE GENOMIC DNA]</scope>
    <source>
        <strain evidence="3">cv. Menghai</strain>
        <tissue evidence="2">Leaf</tissue>
    </source>
</reference>
<comment type="caution">
    <text evidence="2">The sequence shown here is derived from an EMBL/GenBank/DDBJ whole genome shotgun (WGS) entry which is preliminary data.</text>
</comment>
<dbReference type="EMBL" id="SPHZ02000004">
    <property type="protein sequence ID" value="KAF0922424.1"/>
    <property type="molecule type" value="Genomic_DNA"/>
</dbReference>
<accession>A0A6G1ED98</accession>
<protein>
    <submittedName>
        <fullName evidence="2">Uncharacterized protein</fullName>
    </submittedName>
</protein>
<gene>
    <name evidence="2" type="ORF">E2562_034667</name>
</gene>
<evidence type="ECO:0000313" key="2">
    <source>
        <dbReference type="EMBL" id="KAF0922424.1"/>
    </source>
</evidence>
<evidence type="ECO:0000313" key="3">
    <source>
        <dbReference type="Proteomes" id="UP000479710"/>
    </source>
</evidence>
<keyword evidence="3" id="KW-1185">Reference proteome</keyword>
<proteinExistence type="predicted"/>
<dbReference type="Proteomes" id="UP000479710">
    <property type="component" value="Unassembled WGS sequence"/>
</dbReference>
<feature type="region of interest" description="Disordered" evidence="1">
    <location>
        <begin position="27"/>
        <end position="58"/>
    </location>
</feature>